<evidence type="ECO:0000313" key="1">
    <source>
        <dbReference type="EMBL" id="TDH72744.1"/>
    </source>
</evidence>
<dbReference type="Proteomes" id="UP000294530">
    <property type="component" value="Unassembled WGS sequence"/>
</dbReference>
<protein>
    <submittedName>
        <fullName evidence="1">Uncharacterized protein</fullName>
    </submittedName>
</protein>
<comment type="caution">
    <text evidence="1">The sequence shown here is derived from an EMBL/GenBank/DDBJ whole genome shotgun (WGS) entry which is preliminary data.</text>
</comment>
<evidence type="ECO:0000313" key="2">
    <source>
        <dbReference type="Proteomes" id="UP000294530"/>
    </source>
</evidence>
<sequence length="124" mass="13548">MLSRSLARLFSGSRLVRISLLSDVANISHDYDRAASGIANVGLLLADIPDIKLGYDRAASGITSVELLLVDVSEHDYDRAASGSSSVELLAMLGTRRPGTSSWVWRRTSTVMFARDEGCTRRYL</sequence>
<organism evidence="1 2">
    <name type="scientific">Bremia lactucae</name>
    <name type="common">Lettuce downy mildew</name>
    <dbReference type="NCBI Taxonomy" id="4779"/>
    <lineage>
        <taxon>Eukaryota</taxon>
        <taxon>Sar</taxon>
        <taxon>Stramenopiles</taxon>
        <taxon>Oomycota</taxon>
        <taxon>Peronosporomycetes</taxon>
        <taxon>Peronosporales</taxon>
        <taxon>Peronosporaceae</taxon>
        <taxon>Bremia</taxon>
    </lineage>
</organism>
<dbReference type="AlphaFoldDB" id="A0A976NYL4"/>
<gene>
    <name evidence="1" type="ORF">CCR75_007774</name>
</gene>
<dbReference type="EMBL" id="SHOA02000010">
    <property type="protein sequence ID" value="TDH72744.1"/>
    <property type="molecule type" value="Genomic_DNA"/>
</dbReference>
<dbReference type="GeneID" id="94351502"/>
<dbReference type="KEGG" id="blac:94351502"/>
<keyword evidence="2" id="KW-1185">Reference proteome</keyword>
<name>A0A976NYL4_BRELC</name>
<dbReference type="RefSeq" id="XP_067822243.1">
    <property type="nucleotide sequence ID" value="XM_067965831.1"/>
</dbReference>
<accession>A0A976NYL4</accession>
<proteinExistence type="predicted"/>
<reference evidence="1 2" key="1">
    <citation type="journal article" date="2021" name="Genome Biol.">
        <title>AFLAP: assembly-free linkage analysis pipeline using k-mers from genome sequencing data.</title>
        <authorList>
            <person name="Fletcher K."/>
            <person name="Zhang L."/>
            <person name="Gil J."/>
            <person name="Han R."/>
            <person name="Cavanaugh K."/>
            <person name="Michelmore R."/>
        </authorList>
    </citation>
    <scope>NUCLEOTIDE SEQUENCE [LARGE SCALE GENOMIC DNA]</scope>
    <source>
        <strain evidence="1 2">SF5</strain>
    </source>
</reference>